<dbReference type="Proteomes" id="UP001595583">
    <property type="component" value="Unassembled WGS sequence"/>
</dbReference>
<proteinExistence type="predicted"/>
<dbReference type="PROSITE" id="PS51733">
    <property type="entry name" value="BPL_LPL_CATALYTIC"/>
    <property type="match status" value="1"/>
</dbReference>
<accession>A0ABV7KKF3</accession>
<evidence type="ECO:0000259" key="1">
    <source>
        <dbReference type="PROSITE" id="PS51733"/>
    </source>
</evidence>
<reference evidence="3" key="1">
    <citation type="journal article" date="2019" name="Int. J. Syst. Evol. Microbiol.">
        <title>The Global Catalogue of Microorganisms (GCM) 10K type strain sequencing project: providing services to taxonomists for standard genome sequencing and annotation.</title>
        <authorList>
            <consortium name="The Broad Institute Genomics Platform"/>
            <consortium name="The Broad Institute Genome Sequencing Center for Infectious Disease"/>
            <person name="Wu L."/>
            <person name="Ma J."/>
        </authorList>
    </citation>
    <scope>NUCLEOTIDE SEQUENCE [LARGE SCALE GENOMIC DNA]</scope>
    <source>
        <strain evidence="3">KCTC 52165</strain>
    </source>
</reference>
<organism evidence="2 3">
    <name type="scientific">Aquamicrobium soli</name>
    <dbReference type="NCBI Taxonomy" id="1811518"/>
    <lineage>
        <taxon>Bacteria</taxon>
        <taxon>Pseudomonadati</taxon>
        <taxon>Pseudomonadota</taxon>
        <taxon>Alphaproteobacteria</taxon>
        <taxon>Hyphomicrobiales</taxon>
        <taxon>Phyllobacteriaceae</taxon>
        <taxon>Aquamicrobium</taxon>
    </lineage>
</organism>
<gene>
    <name evidence="2" type="ORF">ACFOHJ_22630</name>
</gene>
<keyword evidence="3" id="KW-1185">Reference proteome</keyword>
<dbReference type="InterPro" id="IPR050664">
    <property type="entry name" value="Octanoyltrans_LipM/LipL"/>
</dbReference>
<sequence>MYTFLDIARAIQSESAMLDAVASGKERFQFLLWQSAEPCLVVPRRMTNLANFAEASIGALNRGYPVSVRETGGGAVIQASGTVNVSIAFTMPMTMDDRIGHAYKFLCEPVMQFLRQQGADPAYGTIEGAMCDGAYNIVVNQRKLAGTAQRWRRARANDEHYAVLAHLVLSVDTDHASTCRVVNEFHAAVGVATNVRPESHINWTEIASPVGLDAAITRVYLEASAAIMSKPL</sequence>
<dbReference type="Gene3D" id="3.30.930.10">
    <property type="entry name" value="Bira Bifunctional Protein, Domain 2"/>
    <property type="match status" value="1"/>
</dbReference>
<dbReference type="PANTHER" id="PTHR43679">
    <property type="entry name" value="OCTANOYLTRANSFERASE LIPM-RELATED"/>
    <property type="match status" value="1"/>
</dbReference>
<dbReference type="InterPro" id="IPR045864">
    <property type="entry name" value="aa-tRNA-synth_II/BPL/LPL"/>
</dbReference>
<comment type="caution">
    <text evidence="2">The sequence shown here is derived from an EMBL/GenBank/DDBJ whole genome shotgun (WGS) entry which is preliminary data.</text>
</comment>
<dbReference type="SUPFAM" id="SSF55681">
    <property type="entry name" value="Class II aaRS and biotin synthetases"/>
    <property type="match status" value="1"/>
</dbReference>
<dbReference type="Pfam" id="PF21948">
    <property type="entry name" value="LplA-B_cat"/>
    <property type="match status" value="1"/>
</dbReference>
<dbReference type="EMBL" id="JBHRTK010000031">
    <property type="protein sequence ID" value="MFC3209022.1"/>
    <property type="molecule type" value="Genomic_DNA"/>
</dbReference>
<name>A0ABV7KKF3_9HYPH</name>
<dbReference type="RefSeq" id="WP_378225063.1">
    <property type="nucleotide sequence ID" value="NZ_JBHRTK010000031.1"/>
</dbReference>
<dbReference type="InterPro" id="IPR004143">
    <property type="entry name" value="BPL_LPL_catalytic"/>
</dbReference>
<evidence type="ECO:0000313" key="3">
    <source>
        <dbReference type="Proteomes" id="UP001595583"/>
    </source>
</evidence>
<protein>
    <recommendedName>
        <fullName evidence="1">BPL/LPL catalytic domain-containing protein</fullName>
    </recommendedName>
</protein>
<evidence type="ECO:0000313" key="2">
    <source>
        <dbReference type="EMBL" id="MFC3209022.1"/>
    </source>
</evidence>
<feature type="domain" description="BPL/LPL catalytic" evidence="1">
    <location>
        <begin position="24"/>
        <end position="231"/>
    </location>
</feature>
<dbReference type="PANTHER" id="PTHR43679:SF2">
    <property type="entry name" value="OCTANOYL-[GCVH]:PROTEIN N-OCTANOYLTRANSFERASE"/>
    <property type="match status" value="1"/>
</dbReference>